<dbReference type="EMBL" id="CM042039">
    <property type="protein sequence ID" value="KAI3725119.1"/>
    <property type="molecule type" value="Genomic_DNA"/>
</dbReference>
<accession>A0ACB9BSV4</accession>
<evidence type="ECO:0000313" key="2">
    <source>
        <dbReference type="Proteomes" id="UP001056120"/>
    </source>
</evidence>
<organism evidence="1 2">
    <name type="scientific">Smallanthus sonchifolius</name>
    <dbReference type="NCBI Taxonomy" id="185202"/>
    <lineage>
        <taxon>Eukaryota</taxon>
        <taxon>Viridiplantae</taxon>
        <taxon>Streptophyta</taxon>
        <taxon>Embryophyta</taxon>
        <taxon>Tracheophyta</taxon>
        <taxon>Spermatophyta</taxon>
        <taxon>Magnoliopsida</taxon>
        <taxon>eudicotyledons</taxon>
        <taxon>Gunneridae</taxon>
        <taxon>Pentapetalae</taxon>
        <taxon>asterids</taxon>
        <taxon>campanulids</taxon>
        <taxon>Asterales</taxon>
        <taxon>Asteraceae</taxon>
        <taxon>Asteroideae</taxon>
        <taxon>Heliantheae alliance</taxon>
        <taxon>Millerieae</taxon>
        <taxon>Smallanthus</taxon>
    </lineage>
</organism>
<reference evidence="1 2" key="2">
    <citation type="journal article" date="2022" name="Mol. Ecol. Resour.">
        <title>The genomes of chicory, endive, great burdock and yacon provide insights into Asteraceae paleo-polyploidization history and plant inulin production.</title>
        <authorList>
            <person name="Fan W."/>
            <person name="Wang S."/>
            <person name="Wang H."/>
            <person name="Wang A."/>
            <person name="Jiang F."/>
            <person name="Liu H."/>
            <person name="Zhao H."/>
            <person name="Xu D."/>
            <person name="Zhang Y."/>
        </authorList>
    </citation>
    <scope>NUCLEOTIDE SEQUENCE [LARGE SCALE GENOMIC DNA]</scope>
    <source>
        <strain evidence="2">cv. Yunnan</strain>
        <tissue evidence="1">Leaves</tissue>
    </source>
</reference>
<proteinExistence type="predicted"/>
<protein>
    <submittedName>
        <fullName evidence="1">Uncharacterized protein</fullName>
    </submittedName>
</protein>
<dbReference type="Proteomes" id="UP001056120">
    <property type="component" value="Linkage Group LG22"/>
</dbReference>
<gene>
    <name evidence="1" type="ORF">L1987_64895</name>
</gene>
<comment type="caution">
    <text evidence="1">The sequence shown here is derived from an EMBL/GenBank/DDBJ whole genome shotgun (WGS) entry which is preliminary data.</text>
</comment>
<evidence type="ECO:0000313" key="1">
    <source>
        <dbReference type="EMBL" id="KAI3725119.1"/>
    </source>
</evidence>
<name>A0ACB9BSV4_9ASTR</name>
<sequence length="125" mass="13795">MGGSSPWPIEARLEVDSQTWCSVVVGQKVSVKASRSHTWCSVRHSSEENAVIPKAPDVKNPVTANTMINIAGTRIGLKMKKSGVAIVSPIIVPVRMRPKRRKQRPPMGKKVRTARTFHVECSFCC</sequence>
<keyword evidence="2" id="KW-1185">Reference proteome</keyword>
<reference evidence="2" key="1">
    <citation type="journal article" date="2022" name="Mol. Ecol. Resour.">
        <title>The genomes of chicory, endive, great burdock and yacon provide insights into Asteraceae palaeo-polyploidization history and plant inulin production.</title>
        <authorList>
            <person name="Fan W."/>
            <person name="Wang S."/>
            <person name="Wang H."/>
            <person name="Wang A."/>
            <person name="Jiang F."/>
            <person name="Liu H."/>
            <person name="Zhao H."/>
            <person name="Xu D."/>
            <person name="Zhang Y."/>
        </authorList>
    </citation>
    <scope>NUCLEOTIDE SEQUENCE [LARGE SCALE GENOMIC DNA]</scope>
    <source>
        <strain evidence="2">cv. Yunnan</strain>
    </source>
</reference>